<dbReference type="HOGENOM" id="CLU_2931914_0_0_5"/>
<dbReference type="AlphaFoldDB" id="J1IU30"/>
<reference evidence="1 2" key="1">
    <citation type="submission" date="2012-03" db="EMBL/GenBank/DDBJ databases">
        <title>The Genome Sequence of Bartonella alsatica IBS 382.</title>
        <authorList>
            <consortium name="The Broad Institute Genome Sequencing Platform"/>
            <consortium name="The Broad Institute Genome Sequencing Center for Infectious Disease"/>
            <person name="Feldgarden M."/>
            <person name="Kirby J."/>
            <person name="Kosoy M."/>
            <person name="Birtles R."/>
            <person name="Probert W.S."/>
            <person name="Chiaraviglio L."/>
            <person name="Young S.K."/>
            <person name="Zeng Q."/>
            <person name="Gargeya S."/>
            <person name="Fitzgerald M."/>
            <person name="Haas B."/>
            <person name="Abouelleil A."/>
            <person name="Alvarado L."/>
            <person name="Arachchi H.M."/>
            <person name="Berlin A."/>
            <person name="Chapman S.B."/>
            <person name="Gearin G."/>
            <person name="Goldberg J."/>
            <person name="Griggs A."/>
            <person name="Gujja S."/>
            <person name="Hansen M."/>
            <person name="Heiman D."/>
            <person name="Howarth C."/>
            <person name="Larimer J."/>
            <person name="Lui A."/>
            <person name="MacDonald P.J.P."/>
            <person name="McCowen C."/>
            <person name="Montmayeur A."/>
            <person name="Murphy C."/>
            <person name="Neiman D."/>
            <person name="Pearson M."/>
            <person name="Priest M."/>
            <person name="Roberts A."/>
            <person name="Saif S."/>
            <person name="Shea T."/>
            <person name="Sisk P."/>
            <person name="Stolte C."/>
            <person name="Sykes S."/>
            <person name="Wortman J."/>
            <person name="Nusbaum C."/>
            <person name="Birren B."/>
        </authorList>
    </citation>
    <scope>NUCLEOTIDE SEQUENCE [LARGE SCALE GENOMIC DNA]</scope>
    <source>
        <strain evidence="1 2">IBS 382</strain>
    </source>
</reference>
<comment type="caution">
    <text evidence="1">The sequence shown here is derived from an EMBL/GenBank/DDBJ whole genome shotgun (WGS) entry which is preliminary data.</text>
</comment>
<accession>J1IU30</accession>
<dbReference type="Proteomes" id="UP000008761">
    <property type="component" value="Unassembled WGS sequence"/>
</dbReference>
<dbReference type="EMBL" id="AIME01000004">
    <property type="protein sequence ID" value="EJF75082.1"/>
    <property type="molecule type" value="Genomic_DNA"/>
</dbReference>
<evidence type="ECO:0000313" key="1">
    <source>
        <dbReference type="EMBL" id="EJF75082.1"/>
    </source>
</evidence>
<name>J1IU30_9HYPH</name>
<dbReference type="STRING" id="1094551.MEC_00558"/>
<dbReference type="PATRIC" id="fig|1094551.3.peg.626"/>
<dbReference type="eggNOG" id="COG0582">
    <property type="taxonomic scope" value="Bacteria"/>
</dbReference>
<proteinExistence type="predicted"/>
<protein>
    <submittedName>
        <fullName evidence="1">Uncharacterized protein</fullName>
    </submittedName>
</protein>
<gene>
    <name evidence="1" type="ORF">MEC_00558</name>
</gene>
<evidence type="ECO:0000313" key="2">
    <source>
        <dbReference type="Proteomes" id="UP000008761"/>
    </source>
</evidence>
<sequence>MPKRRPPHLVRKRTRHGKIIWYVRIVHDPRFRIEGTYGTQGFIDNYTLVIKQAQMALRRL</sequence>
<organism evidence="1 2">
    <name type="scientific">Bartonella alsatica IBS 382</name>
    <dbReference type="NCBI Taxonomy" id="1094551"/>
    <lineage>
        <taxon>Bacteria</taxon>
        <taxon>Pseudomonadati</taxon>
        <taxon>Pseudomonadota</taxon>
        <taxon>Alphaproteobacteria</taxon>
        <taxon>Hyphomicrobiales</taxon>
        <taxon>Bartonellaceae</taxon>
        <taxon>Bartonella</taxon>
    </lineage>
</organism>